<dbReference type="Proteomes" id="UP001316803">
    <property type="component" value="Unassembled WGS sequence"/>
</dbReference>
<organism evidence="1 2">
    <name type="scientific">Knufia fluminis</name>
    <dbReference type="NCBI Taxonomy" id="191047"/>
    <lineage>
        <taxon>Eukaryota</taxon>
        <taxon>Fungi</taxon>
        <taxon>Dikarya</taxon>
        <taxon>Ascomycota</taxon>
        <taxon>Pezizomycotina</taxon>
        <taxon>Eurotiomycetes</taxon>
        <taxon>Chaetothyriomycetidae</taxon>
        <taxon>Chaetothyriales</taxon>
        <taxon>Trichomeriaceae</taxon>
        <taxon>Knufia</taxon>
    </lineage>
</organism>
<evidence type="ECO:0000313" key="1">
    <source>
        <dbReference type="EMBL" id="KAK5954459.1"/>
    </source>
</evidence>
<sequence>MAAGLAAATDSIVYYRLRGHVKCVTSGHYHARSTPKPRPNRSLCGVTETIHYPPEPKPSTNTGPHLRVETIEEVRQSIIADGGKYIPGKLFGRRYKNQVPQGPFVRCVDCKTWEHRSCVLCLADTPEQAAAFAKSFFLKDCVVYRCDDCQF</sequence>
<keyword evidence="2" id="KW-1185">Reference proteome</keyword>
<dbReference type="AlphaFoldDB" id="A0AAN8EFH4"/>
<evidence type="ECO:0000313" key="2">
    <source>
        <dbReference type="Proteomes" id="UP001316803"/>
    </source>
</evidence>
<comment type="caution">
    <text evidence="1">The sequence shown here is derived from an EMBL/GenBank/DDBJ whole genome shotgun (WGS) entry which is preliminary data.</text>
</comment>
<protein>
    <submittedName>
        <fullName evidence="1">Uncharacterized protein</fullName>
    </submittedName>
</protein>
<accession>A0AAN8EFH4</accession>
<gene>
    <name evidence="1" type="ORF">OHC33_004181</name>
</gene>
<name>A0AAN8EFH4_9EURO</name>
<proteinExistence type="predicted"/>
<dbReference type="EMBL" id="JAKLMC020000008">
    <property type="protein sequence ID" value="KAK5954459.1"/>
    <property type="molecule type" value="Genomic_DNA"/>
</dbReference>
<reference evidence="1 2" key="1">
    <citation type="submission" date="2022-12" db="EMBL/GenBank/DDBJ databases">
        <title>Genomic features and morphological characterization of a novel Knufia sp. strain isolated from spacecraft assembly facility.</title>
        <authorList>
            <person name="Teixeira M."/>
            <person name="Chander A.M."/>
            <person name="Stajich J.E."/>
            <person name="Venkateswaran K."/>
        </authorList>
    </citation>
    <scope>NUCLEOTIDE SEQUENCE [LARGE SCALE GENOMIC DNA]</scope>
    <source>
        <strain evidence="1 2">FJI-L2-BK-P2</strain>
    </source>
</reference>